<dbReference type="EMBL" id="CP036434">
    <property type="protein sequence ID" value="QDV09570.1"/>
    <property type="molecule type" value="Genomic_DNA"/>
</dbReference>
<dbReference type="PRINTS" id="PR00598">
    <property type="entry name" value="HTHMARR"/>
</dbReference>
<gene>
    <name evidence="2" type="primary">mhqR_2</name>
    <name evidence="2" type="ORF">Poly30_51280</name>
</gene>
<dbReference type="AlphaFoldDB" id="A0A518EZQ3"/>
<feature type="domain" description="HTH marR-type" evidence="1">
    <location>
        <begin position="10"/>
        <end position="144"/>
    </location>
</feature>
<evidence type="ECO:0000313" key="3">
    <source>
        <dbReference type="Proteomes" id="UP000320390"/>
    </source>
</evidence>
<dbReference type="SMART" id="SM00347">
    <property type="entry name" value="HTH_MARR"/>
    <property type="match status" value="1"/>
</dbReference>
<dbReference type="InterPro" id="IPR039422">
    <property type="entry name" value="MarR/SlyA-like"/>
</dbReference>
<dbReference type="RefSeq" id="WP_419190646.1">
    <property type="nucleotide sequence ID" value="NZ_CP036434.1"/>
</dbReference>
<name>A0A518EZQ3_9BACT</name>
<dbReference type="PANTHER" id="PTHR33164:SF101">
    <property type="entry name" value="TRANSCRIPTIONAL REPRESSOR MPRA"/>
    <property type="match status" value="1"/>
</dbReference>
<dbReference type="GO" id="GO:0006950">
    <property type="term" value="P:response to stress"/>
    <property type="evidence" value="ECO:0007669"/>
    <property type="project" value="TreeGrafter"/>
</dbReference>
<organism evidence="2 3">
    <name type="scientific">Saltatorellus ferox</name>
    <dbReference type="NCBI Taxonomy" id="2528018"/>
    <lineage>
        <taxon>Bacteria</taxon>
        <taxon>Pseudomonadati</taxon>
        <taxon>Planctomycetota</taxon>
        <taxon>Planctomycetia</taxon>
        <taxon>Planctomycetia incertae sedis</taxon>
        <taxon>Saltatorellus</taxon>
    </lineage>
</organism>
<proteinExistence type="predicted"/>
<dbReference type="GO" id="GO:0003700">
    <property type="term" value="F:DNA-binding transcription factor activity"/>
    <property type="evidence" value="ECO:0007669"/>
    <property type="project" value="InterPro"/>
</dbReference>
<dbReference type="PROSITE" id="PS50995">
    <property type="entry name" value="HTH_MARR_2"/>
    <property type="match status" value="1"/>
</dbReference>
<sequence>MGARSKDILARDAYLALLRAHEALQGGAAELFKAHGLTQVQFNVLRILRGAGREGLPCQTIGERLITRVPDMTRILDRMDRDGLVARERSTEDRRVVLVRISDEGLRRVDALDEPVMELHRAQFQGLAKGELESLESALLALVDAART</sequence>
<evidence type="ECO:0000259" key="1">
    <source>
        <dbReference type="PROSITE" id="PS50995"/>
    </source>
</evidence>
<reference evidence="2 3" key="1">
    <citation type="submission" date="2019-02" db="EMBL/GenBank/DDBJ databases">
        <title>Deep-cultivation of Planctomycetes and their phenomic and genomic characterization uncovers novel biology.</title>
        <authorList>
            <person name="Wiegand S."/>
            <person name="Jogler M."/>
            <person name="Boedeker C."/>
            <person name="Pinto D."/>
            <person name="Vollmers J."/>
            <person name="Rivas-Marin E."/>
            <person name="Kohn T."/>
            <person name="Peeters S.H."/>
            <person name="Heuer A."/>
            <person name="Rast P."/>
            <person name="Oberbeckmann S."/>
            <person name="Bunk B."/>
            <person name="Jeske O."/>
            <person name="Meyerdierks A."/>
            <person name="Storesund J.E."/>
            <person name="Kallscheuer N."/>
            <person name="Luecker S."/>
            <person name="Lage O.M."/>
            <person name="Pohl T."/>
            <person name="Merkel B.J."/>
            <person name="Hornburger P."/>
            <person name="Mueller R.-W."/>
            <person name="Bruemmer F."/>
            <person name="Labrenz M."/>
            <person name="Spormann A.M."/>
            <person name="Op den Camp H."/>
            <person name="Overmann J."/>
            <person name="Amann R."/>
            <person name="Jetten M.S.M."/>
            <person name="Mascher T."/>
            <person name="Medema M.H."/>
            <person name="Devos D.P."/>
            <person name="Kaster A.-K."/>
            <person name="Ovreas L."/>
            <person name="Rohde M."/>
            <person name="Galperin M.Y."/>
            <person name="Jogler C."/>
        </authorList>
    </citation>
    <scope>NUCLEOTIDE SEQUENCE [LARGE SCALE GENOMIC DNA]</scope>
    <source>
        <strain evidence="2 3">Poly30</strain>
    </source>
</reference>
<dbReference type="InterPro" id="IPR000835">
    <property type="entry name" value="HTH_MarR-typ"/>
</dbReference>
<dbReference type="InterPro" id="IPR036390">
    <property type="entry name" value="WH_DNA-bd_sf"/>
</dbReference>
<evidence type="ECO:0000313" key="2">
    <source>
        <dbReference type="EMBL" id="QDV09570.1"/>
    </source>
</evidence>
<dbReference type="SUPFAM" id="SSF46785">
    <property type="entry name" value="Winged helix' DNA-binding domain"/>
    <property type="match status" value="1"/>
</dbReference>
<protein>
    <submittedName>
        <fullName evidence="2">HTH-type transcriptional regulator MhqR</fullName>
    </submittedName>
</protein>
<dbReference type="Pfam" id="PF01047">
    <property type="entry name" value="MarR"/>
    <property type="match status" value="1"/>
</dbReference>
<dbReference type="Gene3D" id="1.10.10.10">
    <property type="entry name" value="Winged helix-like DNA-binding domain superfamily/Winged helix DNA-binding domain"/>
    <property type="match status" value="1"/>
</dbReference>
<dbReference type="Proteomes" id="UP000320390">
    <property type="component" value="Chromosome"/>
</dbReference>
<dbReference type="InterPro" id="IPR036388">
    <property type="entry name" value="WH-like_DNA-bd_sf"/>
</dbReference>
<keyword evidence="3" id="KW-1185">Reference proteome</keyword>
<accession>A0A518EZQ3</accession>
<dbReference type="PANTHER" id="PTHR33164">
    <property type="entry name" value="TRANSCRIPTIONAL REGULATOR, MARR FAMILY"/>
    <property type="match status" value="1"/>
</dbReference>